<dbReference type="EMBL" id="CP046566">
    <property type="protein sequence ID" value="QGW27907.1"/>
    <property type="molecule type" value="Genomic_DNA"/>
</dbReference>
<dbReference type="Pfam" id="PF06144">
    <property type="entry name" value="DNA_pol3_delta"/>
    <property type="match status" value="1"/>
</dbReference>
<dbReference type="Gene3D" id="3.40.50.300">
    <property type="entry name" value="P-loop containing nucleotide triphosphate hydrolases"/>
    <property type="match status" value="1"/>
</dbReference>
<sequence length="338" mass="38634">MAVDKIILDWKKGAFKSVYWLEGEEPFFIDQVLGYAEKNILTDAEASFNLSVFYGRDADWSAVVNACRRYPMQSQRQVVLLKEAQYMKDIEKLEGYIENPLSSTVLVVGYKQKKVDGRSKLAKLLKQKGEVLSTKKLYDSELPNWVVNHLKADGFTISQKAVYLLVDHIGNDLSRLANELEKVQINLGQRKEITEDDIENFVGISKEYNVFELQHALTQRNMTRCLQIIQYFEGNPKALPIMQLLPTLYSFFSKAYMVFGAGTNDEYQLIKYLGYQGPNPYVKDIISCAKNYRQKGVEQAILLLHEYNLKSIGIHASNVSDANLLKEMVVKMITPTVD</sequence>
<dbReference type="GO" id="GO:0003887">
    <property type="term" value="F:DNA-directed DNA polymerase activity"/>
    <property type="evidence" value="ECO:0007669"/>
    <property type="project" value="UniProtKB-KW"/>
</dbReference>
<dbReference type="RefSeq" id="WP_157478120.1">
    <property type="nucleotide sequence ID" value="NZ_CP046566.1"/>
</dbReference>
<dbReference type="KEGG" id="fls:GLV81_07155"/>
<name>A0A6I6G6I6_9BACT</name>
<accession>A0A6I6G6I6</accession>
<dbReference type="EC" id="2.7.7.7" evidence="6"/>
<evidence type="ECO:0000256" key="2">
    <source>
        <dbReference type="ARBA" id="ARBA00022695"/>
    </source>
</evidence>
<dbReference type="InterPro" id="IPR027417">
    <property type="entry name" value="P-loop_NTPase"/>
</dbReference>
<evidence type="ECO:0000256" key="4">
    <source>
        <dbReference type="ARBA" id="ARBA00022932"/>
    </source>
</evidence>
<keyword evidence="7" id="KW-1185">Reference proteome</keyword>
<dbReference type="InterPro" id="IPR005790">
    <property type="entry name" value="DNA_polIII_delta"/>
</dbReference>
<evidence type="ECO:0000256" key="3">
    <source>
        <dbReference type="ARBA" id="ARBA00022705"/>
    </source>
</evidence>
<dbReference type="Gene3D" id="1.10.8.60">
    <property type="match status" value="1"/>
</dbReference>
<keyword evidence="3" id="KW-0235">DNA replication</keyword>
<keyword evidence="2 6" id="KW-0548">Nucleotidyltransferase</keyword>
<evidence type="ECO:0000313" key="6">
    <source>
        <dbReference type="EMBL" id="QGW27907.1"/>
    </source>
</evidence>
<dbReference type="Gene3D" id="1.20.272.10">
    <property type="match status" value="1"/>
</dbReference>
<dbReference type="PANTHER" id="PTHR34388">
    <property type="entry name" value="DNA POLYMERASE III SUBUNIT DELTA"/>
    <property type="match status" value="1"/>
</dbReference>
<dbReference type="Proteomes" id="UP000426027">
    <property type="component" value="Chromosome"/>
</dbReference>
<reference evidence="6 7" key="1">
    <citation type="submission" date="2019-11" db="EMBL/GenBank/DDBJ databases">
        <authorList>
            <person name="Im W.T."/>
        </authorList>
    </citation>
    <scope>NUCLEOTIDE SEQUENCE [LARGE SCALE GENOMIC DNA]</scope>
    <source>
        <strain evidence="6 7">SB-02</strain>
    </source>
</reference>
<dbReference type="InterPro" id="IPR010372">
    <property type="entry name" value="DNA_pol3_delta_N"/>
</dbReference>
<proteinExistence type="predicted"/>
<evidence type="ECO:0000313" key="7">
    <source>
        <dbReference type="Proteomes" id="UP000426027"/>
    </source>
</evidence>
<protein>
    <submittedName>
        <fullName evidence="6">DNA polymerase III subunit delta</fullName>
        <ecNumber evidence="6">2.7.7.7</ecNumber>
    </submittedName>
</protein>
<keyword evidence="1 6" id="KW-0808">Transferase</keyword>
<feature type="domain" description="DNA polymerase III delta N-terminal" evidence="5">
    <location>
        <begin position="19"/>
        <end position="133"/>
    </location>
</feature>
<dbReference type="AlphaFoldDB" id="A0A6I6G6I6"/>
<evidence type="ECO:0000259" key="5">
    <source>
        <dbReference type="Pfam" id="PF06144"/>
    </source>
</evidence>
<dbReference type="GO" id="GO:0006261">
    <property type="term" value="P:DNA-templated DNA replication"/>
    <property type="evidence" value="ECO:0007669"/>
    <property type="project" value="TreeGrafter"/>
</dbReference>
<gene>
    <name evidence="6" type="primary">holA</name>
    <name evidence="6" type="ORF">GLV81_07155</name>
</gene>
<dbReference type="PANTHER" id="PTHR34388:SF1">
    <property type="entry name" value="DNA POLYMERASE III SUBUNIT DELTA"/>
    <property type="match status" value="1"/>
</dbReference>
<dbReference type="GO" id="GO:0003677">
    <property type="term" value="F:DNA binding"/>
    <property type="evidence" value="ECO:0007669"/>
    <property type="project" value="InterPro"/>
</dbReference>
<dbReference type="NCBIfam" id="TIGR01128">
    <property type="entry name" value="holA"/>
    <property type="match status" value="1"/>
</dbReference>
<dbReference type="GO" id="GO:0009360">
    <property type="term" value="C:DNA polymerase III complex"/>
    <property type="evidence" value="ECO:0007669"/>
    <property type="project" value="InterPro"/>
</dbReference>
<organism evidence="6 7">
    <name type="scientific">Phnomibacter ginsenosidimutans</name>
    <dbReference type="NCBI Taxonomy" id="2676868"/>
    <lineage>
        <taxon>Bacteria</taxon>
        <taxon>Pseudomonadati</taxon>
        <taxon>Bacteroidota</taxon>
        <taxon>Chitinophagia</taxon>
        <taxon>Chitinophagales</taxon>
        <taxon>Chitinophagaceae</taxon>
        <taxon>Phnomibacter</taxon>
    </lineage>
</organism>
<evidence type="ECO:0000256" key="1">
    <source>
        <dbReference type="ARBA" id="ARBA00022679"/>
    </source>
</evidence>
<dbReference type="SUPFAM" id="SSF52540">
    <property type="entry name" value="P-loop containing nucleoside triphosphate hydrolases"/>
    <property type="match status" value="1"/>
</dbReference>
<keyword evidence="4" id="KW-0239">DNA-directed DNA polymerase</keyword>